<evidence type="ECO:0000313" key="1">
    <source>
        <dbReference type="EMBL" id="KZN31548.1"/>
    </source>
</evidence>
<dbReference type="PATRIC" id="fig|1365250.3.peg.4697"/>
<comment type="caution">
    <text evidence="1">The sequence shown here is derived from an EMBL/GenBank/DDBJ whole genome shotgun (WGS) entry which is preliminary data.</text>
</comment>
<accession>A0A166UZL9</accession>
<dbReference type="RefSeq" id="WP_155730884.1">
    <property type="nucleotide sequence ID" value="NZ_AQHB01000038.1"/>
</dbReference>
<organism evidence="1 2">
    <name type="scientific">Pseudoalteromonas luteoviolacea DSM 6061</name>
    <dbReference type="NCBI Taxonomy" id="1365250"/>
    <lineage>
        <taxon>Bacteria</taxon>
        <taxon>Pseudomonadati</taxon>
        <taxon>Pseudomonadota</taxon>
        <taxon>Gammaproteobacteria</taxon>
        <taxon>Alteromonadales</taxon>
        <taxon>Pseudoalteromonadaceae</taxon>
        <taxon>Pseudoalteromonas</taxon>
    </lineage>
</organism>
<dbReference type="EMBL" id="AUYB01000140">
    <property type="protein sequence ID" value="KZN31548.1"/>
    <property type="molecule type" value="Genomic_DNA"/>
</dbReference>
<dbReference type="AlphaFoldDB" id="A0A166UZL9"/>
<reference evidence="1 2" key="1">
    <citation type="submission" date="2013-07" db="EMBL/GenBank/DDBJ databases">
        <title>Comparative Genomic and Metabolomic Analysis of Twelve Strains of Pseudoalteromonas luteoviolacea.</title>
        <authorList>
            <person name="Vynne N.G."/>
            <person name="Mansson M."/>
            <person name="Gram L."/>
        </authorList>
    </citation>
    <scope>NUCLEOTIDE SEQUENCE [LARGE SCALE GENOMIC DNA]</scope>
    <source>
        <strain evidence="1 2">DSM 6061</strain>
    </source>
</reference>
<dbReference type="Proteomes" id="UP000076643">
    <property type="component" value="Unassembled WGS sequence"/>
</dbReference>
<dbReference type="GeneID" id="58735869"/>
<proteinExistence type="predicted"/>
<sequence>MTLIMKKKNIKNLSLNQHLDADKTAKVAAGAAHAKFNDFSKGQVTCKTQ</sequence>
<evidence type="ECO:0000313" key="2">
    <source>
        <dbReference type="Proteomes" id="UP000076643"/>
    </source>
</evidence>
<gene>
    <name evidence="1" type="ORF">N475_23695</name>
</gene>
<keyword evidence="2" id="KW-1185">Reference proteome</keyword>
<protein>
    <submittedName>
        <fullName evidence="1">Uncharacterized protein</fullName>
    </submittedName>
</protein>
<name>A0A166UZL9_9GAMM</name>